<gene>
    <name evidence="2" type="ORF">FZO59_01425</name>
    <name evidence="1" type="ORF">ISP11_01815</name>
</gene>
<keyword evidence="3" id="KW-1185">Reference proteome</keyword>
<reference evidence="2 3" key="1">
    <citation type="submission" date="2019-08" db="EMBL/GenBank/DDBJ databases">
        <title>The draft genome of Lelliottia nimipressuralis strain CICC 24156.</title>
        <authorList>
            <person name="Wu W."/>
            <person name="Feng Y."/>
            <person name="Zong Z."/>
        </authorList>
    </citation>
    <scope>NUCLEOTIDE SEQUENCE [LARGE SCALE GENOMIC DNA]</scope>
    <source>
        <strain evidence="2 3">CICC 24156</strain>
    </source>
</reference>
<evidence type="ECO:0000313" key="2">
    <source>
        <dbReference type="EMBL" id="TYT35777.1"/>
    </source>
</evidence>
<dbReference type="Proteomes" id="UP000628560">
    <property type="component" value="Unassembled WGS sequence"/>
</dbReference>
<organism evidence="1 4">
    <name type="scientific">Lelliottia nimipressuralis</name>
    <dbReference type="NCBI Taxonomy" id="69220"/>
    <lineage>
        <taxon>Bacteria</taxon>
        <taxon>Pseudomonadati</taxon>
        <taxon>Pseudomonadota</taxon>
        <taxon>Gammaproteobacteria</taxon>
        <taxon>Enterobacterales</taxon>
        <taxon>Enterobacteriaceae</taxon>
        <taxon>Lelliottia</taxon>
    </lineage>
</organism>
<reference evidence="1 4" key="2">
    <citation type="submission" date="2020-11" db="EMBL/GenBank/DDBJ databases">
        <title>Identification of Lelliottia nimipressuralis from Wound Infection by Whole Genome-Based Bacterial Identification.</title>
        <authorList>
            <person name="Navarathna D.H."/>
            <person name="Choi H."/>
            <person name="Jinadatha C."/>
            <person name="Chatterjee P."/>
            <person name="Hwang M."/>
        </authorList>
    </citation>
    <scope>NUCLEOTIDE SEQUENCE [LARGE SCALE GENOMIC DNA]</scope>
    <source>
        <strain evidence="1 4">DN2020</strain>
    </source>
</reference>
<evidence type="ECO:0000313" key="3">
    <source>
        <dbReference type="Proteomes" id="UP000323910"/>
    </source>
</evidence>
<dbReference type="EMBL" id="VTFR01000001">
    <property type="protein sequence ID" value="TYT35777.1"/>
    <property type="molecule type" value="Genomic_DNA"/>
</dbReference>
<evidence type="ECO:0000313" key="4">
    <source>
        <dbReference type="Proteomes" id="UP000628560"/>
    </source>
</evidence>
<dbReference type="GeneID" id="97603345"/>
<name>A0ABD4K6F2_9ENTR</name>
<dbReference type="RefSeq" id="WP_102104772.1">
    <property type="nucleotide sequence ID" value="NZ_CBCYIZ010000011.1"/>
</dbReference>
<comment type="caution">
    <text evidence="1">The sequence shown here is derived from an EMBL/GenBank/DDBJ whole genome shotgun (WGS) entry which is preliminary data.</text>
</comment>
<proteinExistence type="predicted"/>
<accession>A0ABD4K6F2</accession>
<sequence length="72" mass="7857">MQIKIIHCSFPYVGEKRGGVDGCLMVPIVAIEGTPLNAHSCRCLAHFYRGLEKMRKGAQTGNNGNRIGSKPE</sequence>
<dbReference type="Proteomes" id="UP000323910">
    <property type="component" value="Unassembled WGS sequence"/>
</dbReference>
<dbReference type="EMBL" id="JADIXP010000001">
    <property type="protein sequence ID" value="MBF4176591.1"/>
    <property type="molecule type" value="Genomic_DNA"/>
</dbReference>
<protein>
    <submittedName>
        <fullName evidence="1">Uncharacterized protein</fullName>
    </submittedName>
</protein>
<dbReference type="AlphaFoldDB" id="A0ABD4K6F2"/>
<evidence type="ECO:0000313" key="1">
    <source>
        <dbReference type="EMBL" id="MBF4176591.1"/>
    </source>
</evidence>